<dbReference type="InterPro" id="IPR002110">
    <property type="entry name" value="Ankyrin_rpt"/>
</dbReference>
<keyword evidence="1" id="KW-0812">Transmembrane</keyword>
<keyword evidence="4" id="KW-1185">Reference proteome</keyword>
<evidence type="ECO:0000259" key="2">
    <source>
        <dbReference type="Pfam" id="PF13962"/>
    </source>
</evidence>
<proteinExistence type="predicted"/>
<dbReference type="SMART" id="SM00248">
    <property type="entry name" value="ANK"/>
    <property type="match status" value="5"/>
</dbReference>
<dbReference type="InterPro" id="IPR036770">
    <property type="entry name" value="Ankyrin_rpt-contain_sf"/>
</dbReference>
<evidence type="ECO:0000313" key="4">
    <source>
        <dbReference type="Proteomes" id="UP000327013"/>
    </source>
</evidence>
<reference evidence="3 4" key="1">
    <citation type="submission" date="2019-06" db="EMBL/GenBank/DDBJ databases">
        <title>A chromosomal-level reference genome of Carpinus fangiana (Coryloideae, Betulaceae).</title>
        <authorList>
            <person name="Yang X."/>
            <person name="Wang Z."/>
            <person name="Zhang L."/>
            <person name="Hao G."/>
            <person name="Liu J."/>
            <person name="Yang Y."/>
        </authorList>
    </citation>
    <scope>NUCLEOTIDE SEQUENCE [LARGE SCALE GENOMIC DNA]</scope>
    <source>
        <strain evidence="3">Cfa_2016G</strain>
        <tissue evidence="3">Leaf</tissue>
    </source>
</reference>
<feature type="transmembrane region" description="Helical" evidence="1">
    <location>
        <begin position="452"/>
        <end position="472"/>
    </location>
</feature>
<feature type="transmembrane region" description="Helical" evidence="1">
    <location>
        <begin position="492"/>
        <end position="518"/>
    </location>
</feature>
<feature type="domain" description="PGG" evidence="2">
    <location>
        <begin position="447"/>
        <end position="548"/>
    </location>
</feature>
<dbReference type="Proteomes" id="UP000327013">
    <property type="component" value="Chromosome 1"/>
</dbReference>
<dbReference type="GO" id="GO:0016020">
    <property type="term" value="C:membrane"/>
    <property type="evidence" value="ECO:0007669"/>
    <property type="project" value="TreeGrafter"/>
</dbReference>
<dbReference type="InterPro" id="IPR026961">
    <property type="entry name" value="PGG_dom"/>
</dbReference>
<feature type="transmembrane region" description="Helical" evidence="1">
    <location>
        <begin position="584"/>
        <end position="608"/>
    </location>
</feature>
<dbReference type="Pfam" id="PF13962">
    <property type="entry name" value="PGG"/>
    <property type="match status" value="1"/>
</dbReference>
<dbReference type="AlphaFoldDB" id="A0A5N6QAX4"/>
<gene>
    <name evidence="3" type="ORF">FH972_000152</name>
</gene>
<keyword evidence="1" id="KW-1133">Transmembrane helix</keyword>
<feature type="transmembrane region" description="Helical" evidence="1">
    <location>
        <begin position="544"/>
        <end position="572"/>
    </location>
</feature>
<sequence>MSPTGDKDARKVHRLNAELYYSLLKENADPKKVKELCEKVDERGLHILTIHDDTVLQTATYSKQPNLVLSLLDALPHAHLDKMTRQNLVGNTVLHDAATSNQSLDVARKVLEKAPGLLCMRNQLGETALFRAVRYGKIEVFDFLAGKIMGYDEATQKPVLQRSDKTTILHMAILVQQFDLAMDIVKRFEHLVGERDADGMTGLQLLSCNPGAFRREAKKEFLEQILSSVNLQCNSARLVEAEKLEKKYKSAMKLAKFLIENDTSWEATYPGIDLSKPRLHKYGNITPKVETLMSSLGQGEGETGTPLFLATKSGCIEIVEEILKIYPQAVEHIDEKGRNILHVAIKYRQLNIFELLVIRAEVPMKRLVRKLDKEGNSILHTVGLKMTDYVPEKMQGPALELQQELVWFERVKEVLPPHLIDHRNNMKQTAEGFFATTNKDLRKTSVEWLKRTAEGCSIVAVLFATVAFAAAYTVPGGPNNETGIPVLRNHPFFVVFTVTDVLSLSFALTSVVIFLSILTSPFRLADFRHSLPNKLMLGFSFNRCVIITFCMSLLNLFRFVSMMMVSFAATVLLMLQNGESWGKVLLYALSFLPVVIFPFSYFPLYLSLSKPYKYLLNKARDTIPEPFSNTIMADQFVHQLL</sequence>
<dbReference type="PANTHER" id="PTHR24177:SF314">
    <property type="entry name" value="PROTEIN ACCELERATED CELL DEATH 6-LIKE ISOFORM X1"/>
    <property type="match status" value="1"/>
</dbReference>
<dbReference type="PANTHER" id="PTHR24177">
    <property type="entry name" value="CASKIN"/>
    <property type="match status" value="1"/>
</dbReference>
<dbReference type="Gene3D" id="1.25.40.20">
    <property type="entry name" value="Ankyrin repeat-containing domain"/>
    <property type="match status" value="2"/>
</dbReference>
<dbReference type="EMBL" id="CM017321">
    <property type="protein sequence ID" value="KAE7995343.1"/>
    <property type="molecule type" value="Genomic_DNA"/>
</dbReference>
<dbReference type="Pfam" id="PF12796">
    <property type="entry name" value="Ank_2"/>
    <property type="match status" value="2"/>
</dbReference>
<dbReference type="OrthoDB" id="1923662at2759"/>
<dbReference type="SUPFAM" id="SSF48403">
    <property type="entry name" value="Ankyrin repeat"/>
    <property type="match status" value="1"/>
</dbReference>
<keyword evidence="1" id="KW-0472">Membrane</keyword>
<evidence type="ECO:0000313" key="3">
    <source>
        <dbReference type="EMBL" id="KAE7995343.1"/>
    </source>
</evidence>
<name>A0A5N6QAX4_9ROSI</name>
<protein>
    <recommendedName>
        <fullName evidence="2">PGG domain-containing protein</fullName>
    </recommendedName>
</protein>
<accession>A0A5N6QAX4</accession>
<organism evidence="3 4">
    <name type="scientific">Carpinus fangiana</name>
    <dbReference type="NCBI Taxonomy" id="176857"/>
    <lineage>
        <taxon>Eukaryota</taxon>
        <taxon>Viridiplantae</taxon>
        <taxon>Streptophyta</taxon>
        <taxon>Embryophyta</taxon>
        <taxon>Tracheophyta</taxon>
        <taxon>Spermatophyta</taxon>
        <taxon>Magnoliopsida</taxon>
        <taxon>eudicotyledons</taxon>
        <taxon>Gunneridae</taxon>
        <taxon>Pentapetalae</taxon>
        <taxon>rosids</taxon>
        <taxon>fabids</taxon>
        <taxon>Fagales</taxon>
        <taxon>Betulaceae</taxon>
        <taxon>Carpinus</taxon>
    </lineage>
</organism>
<evidence type="ECO:0000256" key="1">
    <source>
        <dbReference type="SAM" id="Phobius"/>
    </source>
</evidence>